<dbReference type="GO" id="GO:0016740">
    <property type="term" value="F:transferase activity"/>
    <property type="evidence" value="ECO:0007669"/>
    <property type="project" value="UniProtKB-KW"/>
</dbReference>
<evidence type="ECO:0000313" key="2">
    <source>
        <dbReference type="EMBL" id="AEM71353.1"/>
    </source>
</evidence>
<accession>G2PNH3</accession>
<protein>
    <submittedName>
        <fullName evidence="2">Hexapeptide transferase family protein</fullName>
    </submittedName>
</protein>
<dbReference type="KEGG" id="mrs:Murru_2315"/>
<proteinExistence type="predicted"/>
<organism evidence="2 3">
    <name type="scientific">Allomuricauda ruestringensis (strain DSM 13258 / CIP 107369 / LMG 19739 / B1)</name>
    <name type="common">Muricauda ruestringensis</name>
    <dbReference type="NCBI Taxonomy" id="886377"/>
    <lineage>
        <taxon>Bacteria</taxon>
        <taxon>Pseudomonadati</taxon>
        <taxon>Bacteroidota</taxon>
        <taxon>Flavobacteriia</taxon>
        <taxon>Flavobacteriales</taxon>
        <taxon>Flavobacteriaceae</taxon>
        <taxon>Flagellimonas</taxon>
    </lineage>
</organism>
<name>G2PNH3_ALLRU</name>
<evidence type="ECO:0000259" key="1">
    <source>
        <dbReference type="Pfam" id="PF14397"/>
    </source>
</evidence>
<reference evidence="2 3" key="2">
    <citation type="journal article" date="2012" name="Stand. Genomic Sci.">
        <title>Complete genome sequence of the facultatively anaerobic, appendaged bacterium Muricauda ruestringensis type strain (B1(T)).</title>
        <authorList>
            <person name="Huntemann M."/>
            <person name="Teshima H."/>
            <person name="Lapidus A."/>
            <person name="Nolan M."/>
            <person name="Lucas S."/>
            <person name="Hammon N."/>
            <person name="Deshpande S."/>
            <person name="Cheng J.F."/>
            <person name="Tapia R."/>
            <person name="Goodwin L.A."/>
            <person name="Pitluck S."/>
            <person name="Liolios K."/>
            <person name="Pagani I."/>
            <person name="Ivanova N."/>
            <person name="Mavromatis K."/>
            <person name="Mikhailova N."/>
            <person name="Pati A."/>
            <person name="Chen A."/>
            <person name="Palaniappan K."/>
            <person name="Land M."/>
            <person name="Hauser L."/>
            <person name="Pan C."/>
            <person name="Brambilla E.M."/>
            <person name="Rohde M."/>
            <person name="Spring S."/>
            <person name="Goker M."/>
            <person name="Detter J.C."/>
            <person name="Bristow J."/>
            <person name="Eisen J.A."/>
            <person name="Markowitz V."/>
            <person name="Hugenholtz P."/>
            <person name="Kyrpides N.C."/>
            <person name="Klenk H.P."/>
            <person name="Woyke T."/>
        </authorList>
    </citation>
    <scope>NUCLEOTIDE SEQUENCE [LARGE SCALE GENOMIC DNA]</scope>
    <source>
        <strain evidence="3">DSM 13258 / LMG 19739 / B1</strain>
    </source>
</reference>
<dbReference type="SUPFAM" id="SSF56059">
    <property type="entry name" value="Glutathione synthetase ATP-binding domain-like"/>
    <property type="match status" value="1"/>
</dbReference>
<dbReference type="Pfam" id="PF14397">
    <property type="entry name" value="ATPgrasp_ST"/>
    <property type="match status" value="1"/>
</dbReference>
<sequence length="356" mass="41283">MNFTERFYHKFNSYLRVKRLQYGYNKKILKLIRDTKPPYLDNKTKKEIKTRYAQYGFKNISVKWHRFFGNLYSKTCIDFIPESLFYCYIEPALNKTGLYRAWEDKNSIEKFLKPEITPKTWVKNCNGFYYINGEPASKENAMKYCAQLDEFVIKPSMATYGGDGVKKIDLSISKDRGELVNSIFLEYSNDFTIQEVLKQSPKLAELNPTSINTIRILSYLRPFETVILSGIIRIGKTGVFTDNFTLGGVVCGINENGDLKRFGIDKYGKKSIQSETEIVFEGFTIPEYNKIIETVKSLHTKLPYFKIVSWDIMVNENSEVKIIEYNTFGQGINGHQITNGPLFGDYFDEILKLSKK</sequence>
<keyword evidence="2" id="KW-0808">Transferase</keyword>
<dbReference type="Proteomes" id="UP000008908">
    <property type="component" value="Chromosome"/>
</dbReference>
<dbReference type="EMBL" id="CP002999">
    <property type="protein sequence ID" value="AEM71353.1"/>
    <property type="molecule type" value="Genomic_DNA"/>
</dbReference>
<keyword evidence="3" id="KW-1185">Reference proteome</keyword>
<feature type="domain" description="Alpha-L-glutamate ligase-related protein ATP-grasp" evidence="1">
    <location>
        <begin position="92"/>
        <end position="341"/>
    </location>
</feature>
<evidence type="ECO:0000313" key="3">
    <source>
        <dbReference type="Proteomes" id="UP000008908"/>
    </source>
</evidence>
<dbReference type="RefSeq" id="WP_014033634.1">
    <property type="nucleotide sequence ID" value="NC_015945.1"/>
</dbReference>
<dbReference type="eggNOG" id="COG0189">
    <property type="taxonomic scope" value="Bacteria"/>
</dbReference>
<dbReference type="AlphaFoldDB" id="G2PNH3"/>
<dbReference type="OrthoDB" id="6315394at2"/>
<dbReference type="STRING" id="886377.Murru_2315"/>
<dbReference type="InterPro" id="IPR039523">
    <property type="entry name" value="RimK-rel_E_lig_ATP-grasp"/>
</dbReference>
<gene>
    <name evidence="2" type="ordered locus">Murru_2315</name>
</gene>
<dbReference type="HOGENOM" id="CLU_061957_0_0_10"/>
<reference evidence="3" key="1">
    <citation type="submission" date="2011-08" db="EMBL/GenBank/DDBJ databases">
        <title>The complete genome of Muricauda ruestringensis DSM 13258.</title>
        <authorList>
            <person name="Lucas S."/>
            <person name="Han J."/>
            <person name="Lapidus A."/>
            <person name="Bruce D."/>
            <person name="Goodwin L."/>
            <person name="Pitluck S."/>
            <person name="Peters L."/>
            <person name="Kyrpides N."/>
            <person name="Mavromatis K."/>
            <person name="Ivanova N."/>
            <person name="Ovchinnikova G."/>
            <person name="Teshima H."/>
            <person name="Detter J.C."/>
            <person name="Tapia R."/>
            <person name="Han C."/>
            <person name="Land M."/>
            <person name="Hauser L."/>
            <person name="Markowitz V."/>
            <person name="Cheng J.-F."/>
            <person name="Hugenholtz P."/>
            <person name="Woyke T."/>
            <person name="Wu D."/>
            <person name="Spring S."/>
            <person name="Schroeder M."/>
            <person name="Brambilla E."/>
            <person name="Klenk H.-P."/>
            <person name="Eisen J.A."/>
        </authorList>
    </citation>
    <scope>NUCLEOTIDE SEQUENCE [LARGE SCALE GENOMIC DNA]</scope>
    <source>
        <strain evidence="3">DSM 13258 / LMG 19739 / B1</strain>
    </source>
</reference>